<evidence type="ECO:0000256" key="12">
    <source>
        <dbReference type="ARBA" id="ARBA00047318"/>
    </source>
</evidence>
<dbReference type="CDD" id="cd00834">
    <property type="entry name" value="KAS_I_II"/>
    <property type="match status" value="1"/>
</dbReference>
<keyword evidence="19" id="KW-1185">Reference proteome</keyword>
<comment type="catalytic activity">
    <reaction evidence="12 14">
        <text>(9Z)-hexadecenoyl-[ACP] + malonyl-[ACP] + H(+) = 3-oxo-(11Z)-octadecenoyl-[ACP] + holo-[ACP] + CO2</text>
        <dbReference type="Rhea" id="RHEA:55040"/>
        <dbReference type="Rhea" id="RHEA-COMP:9623"/>
        <dbReference type="Rhea" id="RHEA-COMP:9685"/>
        <dbReference type="Rhea" id="RHEA-COMP:10800"/>
        <dbReference type="Rhea" id="RHEA-COMP:14074"/>
        <dbReference type="ChEBI" id="CHEBI:15378"/>
        <dbReference type="ChEBI" id="CHEBI:16526"/>
        <dbReference type="ChEBI" id="CHEBI:64479"/>
        <dbReference type="ChEBI" id="CHEBI:78449"/>
        <dbReference type="ChEBI" id="CHEBI:83989"/>
        <dbReference type="ChEBI" id="CHEBI:138538"/>
        <dbReference type="EC" id="2.3.1.179"/>
    </reaction>
</comment>
<dbReference type="PANTHER" id="PTHR11712:SF336">
    <property type="entry name" value="3-OXOACYL-[ACYL-CARRIER-PROTEIN] SYNTHASE, MITOCHONDRIAL"/>
    <property type="match status" value="1"/>
</dbReference>
<evidence type="ECO:0000256" key="11">
    <source>
        <dbReference type="ARBA" id="ARBA00024006"/>
    </source>
</evidence>
<dbReference type="UniPathway" id="UPA00094"/>
<dbReference type="FunFam" id="3.40.47.10:FF:000018">
    <property type="entry name" value="3-oxoacyl-[acyl-carrier-protein] synthase 2"/>
    <property type="match status" value="1"/>
</dbReference>
<dbReference type="SMART" id="SM00825">
    <property type="entry name" value="PKS_KS"/>
    <property type="match status" value="1"/>
</dbReference>
<evidence type="ECO:0000256" key="1">
    <source>
        <dbReference type="ARBA" id="ARBA00005194"/>
    </source>
</evidence>
<dbReference type="RefSeq" id="WP_013117380.1">
    <property type="nucleotide sequence ID" value="NC_014151.1"/>
</dbReference>
<dbReference type="EMBL" id="CP001964">
    <property type="protein sequence ID" value="ADG75046.1"/>
    <property type="molecule type" value="Genomic_DNA"/>
</dbReference>
<comment type="pathway">
    <text evidence="1 14">Lipid metabolism; fatty acid biosynthesis.</text>
</comment>
<evidence type="ECO:0000256" key="4">
    <source>
        <dbReference type="ARBA" id="ARBA00014657"/>
    </source>
</evidence>
<evidence type="ECO:0000256" key="3">
    <source>
        <dbReference type="ARBA" id="ARBA00012356"/>
    </source>
</evidence>
<evidence type="ECO:0000259" key="17">
    <source>
        <dbReference type="PROSITE" id="PS52004"/>
    </source>
</evidence>
<dbReference type="InterPro" id="IPR000794">
    <property type="entry name" value="Beta-ketoacyl_synthase"/>
</dbReference>
<dbReference type="Pfam" id="PF02801">
    <property type="entry name" value="Ketoacyl-synt_C"/>
    <property type="match status" value="1"/>
</dbReference>
<dbReference type="EC" id="2.3.1.179" evidence="3 14"/>
<dbReference type="eggNOG" id="COG0304">
    <property type="taxonomic scope" value="Bacteria"/>
</dbReference>
<evidence type="ECO:0000313" key="18">
    <source>
        <dbReference type="EMBL" id="ADG75046.1"/>
    </source>
</evidence>
<evidence type="ECO:0000256" key="13">
    <source>
        <dbReference type="ARBA" id="ARBA00047659"/>
    </source>
</evidence>
<evidence type="ECO:0000256" key="14">
    <source>
        <dbReference type="PIRNR" id="PIRNR000447"/>
    </source>
</evidence>
<keyword evidence="9 14" id="KW-0275">Fatty acid biosynthesis</keyword>
<dbReference type="GO" id="GO:0004315">
    <property type="term" value="F:3-oxoacyl-[acyl-carrier-protein] synthase activity"/>
    <property type="evidence" value="ECO:0007669"/>
    <property type="project" value="UniProtKB-EC"/>
</dbReference>
<feature type="active site" description="For beta-ketoacyl synthase activity" evidence="15">
    <location>
        <position position="164"/>
    </location>
</feature>
<dbReference type="OrthoDB" id="9808669at2"/>
<dbReference type="STRING" id="446466.Cfla_2153"/>
<evidence type="ECO:0000256" key="10">
    <source>
        <dbReference type="ARBA" id="ARBA00023315"/>
    </source>
</evidence>
<dbReference type="Pfam" id="PF00109">
    <property type="entry name" value="ketoacyl-synt"/>
    <property type="match status" value="1"/>
</dbReference>
<feature type="domain" description="Ketosynthase family 3 (KS3)" evidence="17">
    <location>
        <begin position="4"/>
        <end position="413"/>
    </location>
</feature>
<keyword evidence="5 14" id="KW-0444">Lipid biosynthesis</keyword>
<evidence type="ECO:0000256" key="6">
    <source>
        <dbReference type="ARBA" id="ARBA00022679"/>
    </source>
</evidence>
<evidence type="ECO:0000256" key="7">
    <source>
        <dbReference type="ARBA" id="ARBA00022832"/>
    </source>
</evidence>
<reference evidence="18 19" key="1">
    <citation type="journal article" date="2010" name="Stand. Genomic Sci.">
        <title>Complete genome sequence of Cellulomonas flavigena type strain (134).</title>
        <authorList>
            <person name="Abt B."/>
            <person name="Foster B."/>
            <person name="Lapidus A."/>
            <person name="Clum A."/>
            <person name="Sun H."/>
            <person name="Pukall R."/>
            <person name="Lucas S."/>
            <person name="Glavina Del Rio T."/>
            <person name="Nolan M."/>
            <person name="Tice H."/>
            <person name="Cheng J.F."/>
            <person name="Pitluck S."/>
            <person name="Liolios K."/>
            <person name="Ivanova N."/>
            <person name="Mavromatis K."/>
            <person name="Ovchinnikova G."/>
            <person name="Pati A."/>
            <person name="Goodwin L."/>
            <person name="Chen A."/>
            <person name="Palaniappan K."/>
            <person name="Land M."/>
            <person name="Hauser L."/>
            <person name="Chang Y.J."/>
            <person name="Jeffries C.D."/>
            <person name="Rohde M."/>
            <person name="Goker M."/>
            <person name="Woyke T."/>
            <person name="Bristow J."/>
            <person name="Eisen J.A."/>
            <person name="Markowitz V."/>
            <person name="Hugenholtz P."/>
            <person name="Kyrpides N.C."/>
            <person name="Klenk H.P."/>
        </authorList>
    </citation>
    <scope>NUCLEOTIDE SEQUENCE [LARGE SCALE GENOMIC DNA]</scope>
    <source>
        <strain evidence="19">ATCC 482 / DSM 20109 / BCRC 11376 / JCM 18109 / NBRC 3775 / NCIMB 8073 / NRS 134</strain>
    </source>
</reference>
<comment type="similarity">
    <text evidence="2 14 16">Belongs to the thiolase-like superfamily. Beta-ketoacyl-ACP synthases family.</text>
</comment>
<evidence type="ECO:0000256" key="15">
    <source>
        <dbReference type="PIRSR" id="PIRSR000447-1"/>
    </source>
</evidence>
<dbReference type="KEGG" id="cfl:Cfla_2153"/>
<keyword evidence="6 14" id="KW-0808">Transferase</keyword>
<dbReference type="HOGENOM" id="CLU_000022_69_2_11"/>
<evidence type="ECO:0000313" key="19">
    <source>
        <dbReference type="Proteomes" id="UP000000849"/>
    </source>
</evidence>
<dbReference type="PIRSF" id="PIRSF000447">
    <property type="entry name" value="KAS_II"/>
    <property type="match status" value="1"/>
</dbReference>
<gene>
    <name evidence="18" type="ordered locus">Cfla_2153</name>
</gene>
<evidence type="ECO:0000256" key="9">
    <source>
        <dbReference type="ARBA" id="ARBA00023160"/>
    </source>
</evidence>
<dbReference type="GO" id="GO:0006633">
    <property type="term" value="P:fatty acid biosynthetic process"/>
    <property type="evidence" value="ECO:0007669"/>
    <property type="project" value="UniProtKB-UniPathway"/>
</dbReference>
<dbReference type="InterPro" id="IPR014030">
    <property type="entry name" value="Ketoacyl_synth_N"/>
</dbReference>
<dbReference type="Gene3D" id="3.40.47.10">
    <property type="match status" value="1"/>
</dbReference>
<dbReference type="PANTHER" id="PTHR11712">
    <property type="entry name" value="POLYKETIDE SYNTHASE-RELATED"/>
    <property type="match status" value="1"/>
</dbReference>
<dbReference type="AlphaFoldDB" id="D5UG23"/>
<dbReference type="InterPro" id="IPR016039">
    <property type="entry name" value="Thiolase-like"/>
</dbReference>
<organism evidence="18 19">
    <name type="scientific">Cellulomonas flavigena (strain ATCC 482 / DSM 20109 / BCRC 11376 / JCM 18109 / NBRC 3775 / NCIMB 8073 / NRS 134)</name>
    <dbReference type="NCBI Taxonomy" id="446466"/>
    <lineage>
        <taxon>Bacteria</taxon>
        <taxon>Bacillati</taxon>
        <taxon>Actinomycetota</taxon>
        <taxon>Actinomycetes</taxon>
        <taxon>Micrococcales</taxon>
        <taxon>Cellulomonadaceae</taxon>
        <taxon>Cellulomonas</taxon>
    </lineage>
</organism>
<dbReference type="InterPro" id="IPR017568">
    <property type="entry name" value="3-oxoacyl-ACP_synth-2"/>
</dbReference>
<dbReference type="Proteomes" id="UP000000849">
    <property type="component" value="Chromosome"/>
</dbReference>
<keyword evidence="7" id="KW-0276">Fatty acid metabolism</keyword>
<dbReference type="SUPFAM" id="SSF53901">
    <property type="entry name" value="Thiolase-like"/>
    <property type="match status" value="2"/>
</dbReference>
<evidence type="ECO:0000256" key="5">
    <source>
        <dbReference type="ARBA" id="ARBA00022516"/>
    </source>
</evidence>
<dbReference type="InterPro" id="IPR014031">
    <property type="entry name" value="Ketoacyl_synth_C"/>
</dbReference>
<dbReference type="NCBIfam" id="NF005589">
    <property type="entry name" value="PRK07314.1"/>
    <property type="match status" value="1"/>
</dbReference>
<dbReference type="InterPro" id="IPR020841">
    <property type="entry name" value="PKS_Beta-ketoAc_synthase_dom"/>
</dbReference>
<evidence type="ECO:0000256" key="8">
    <source>
        <dbReference type="ARBA" id="ARBA00023098"/>
    </source>
</evidence>
<comment type="catalytic activity">
    <reaction evidence="13 14">
        <text>a fatty acyl-[ACP] + malonyl-[ACP] + H(+) = a 3-oxoacyl-[ACP] + holo-[ACP] + CO2</text>
        <dbReference type="Rhea" id="RHEA:22836"/>
        <dbReference type="Rhea" id="RHEA-COMP:9623"/>
        <dbReference type="Rhea" id="RHEA-COMP:9685"/>
        <dbReference type="Rhea" id="RHEA-COMP:9916"/>
        <dbReference type="Rhea" id="RHEA-COMP:14125"/>
        <dbReference type="ChEBI" id="CHEBI:15378"/>
        <dbReference type="ChEBI" id="CHEBI:16526"/>
        <dbReference type="ChEBI" id="CHEBI:64479"/>
        <dbReference type="ChEBI" id="CHEBI:78449"/>
        <dbReference type="ChEBI" id="CHEBI:78776"/>
        <dbReference type="ChEBI" id="CHEBI:138651"/>
    </reaction>
</comment>
<evidence type="ECO:0000256" key="2">
    <source>
        <dbReference type="ARBA" id="ARBA00008467"/>
    </source>
</evidence>
<keyword evidence="8" id="KW-0443">Lipid metabolism</keyword>
<keyword evidence="10 14" id="KW-0012">Acyltransferase</keyword>
<dbReference type="PROSITE" id="PS52004">
    <property type="entry name" value="KS3_2"/>
    <property type="match status" value="1"/>
</dbReference>
<name>D5UG23_CELFN</name>
<comment type="function">
    <text evidence="11 14">Involved in the type II fatty acid elongation cycle. Catalyzes the elongation of a wide range of acyl-ACP by the addition of two carbons from malonyl-ACP to an acyl acceptor. Can efficiently catalyze the conversion of palmitoleoyl-ACP (cis-hexadec-9-enoyl-ACP) to cis-vaccenoyl-ACP (cis-octadec-11-enoyl-ACP), an essential step in the thermal regulation of fatty acid composition.</text>
</comment>
<evidence type="ECO:0000256" key="16">
    <source>
        <dbReference type="RuleBase" id="RU003694"/>
    </source>
</evidence>
<sequence length="414" mass="42550">MSTVPEVVVTGLGATTPLGGDVAGTWRAALAGESGARPFENDWAERYDIAVNFGATLKVPAAQVLPRPELKRMDPSAQYAVIATREAWADAGSPEVDKDRLGAVVSSGIGGIWTTLDSWDTLREKGGRRVLPMTVPMLMPNSPVAYVSLELGARAGAHALVSACASGAEAIAYGVEMIRSGRADVVVAGGTEATIHPMPIAAFAASRTLSLRNDDPAGASRPYDVDRDGFVIGEGAGIVVLESAEHAAARGARVYARVAGLGLSADGYHITSPEPSGDGQIRAMRSALADSGVAAADVVHVNAHATSTVVGDLIEARSIRGVLGDDADHVALSATKSMTGHLLGGAGALETIFTVLALHERQAPPTINVDNPDPELVLDLVRGTPRALPDGQVAAINNSFGFGGHNVALVVTSV</sequence>
<protein>
    <recommendedName>
        <fullName evidence="4 14">3-oxoacyl-[acyl-carrier-protein] synthase 2</fullName>
        <ecNumber evidence="3 14">2.3.1.179</ecNumber>
    </recommendedName>
</protein>
<dbReference type="GO" id="GO:0005829">
    <property type="term" value="C:cytosol"/>
    <property type="evidence" value="ECO:0007669"/>
    <property type="project" value="TreeGrafter"/>
</dbReference>
<proteinExistence type="inferred from homology"/>
<accession>D5UG23</accession>